<dbReference type="SMART" id="SM00479">
    <property type="entry name" value="EXOIII"/>
    <property type="match status" value="1"/>
</dbReference>
<dbReference type="Pfam" id="PF00929">
    <property type="entry name" value="RNase_T"/>
    <property type="match status" value="1"/>
</dbReference>
<dbReference type="EMBL" id="JAVRHL010000013">
    <property type="protein sequence ID" value="MDT0684718.1"/>
    <property type="molecule type" value="Genomic_DNA"/>
</dbReference>
<organism evidence="2 3">
    <name type="scientific">Tropicimonas omnivorans</name>
    <dbReference type="NCBI Taxonomy" id="3075590"/>
    <lineage>
        <taxon>Bacteria</taxon>
        <taxon>Pseudomonadati</taxon>
        <taxon>Pseudomonadota</taxon>
        <taxon>Alphaproteobacteria</taxon>
        <taxon>Rhodobacterales</taxon>
        <taxon>Roseobacteraceae</taxon>
        <taxon>Tropicimonas</taxon>
    </lineage>
</organism>
<keyword evidence="3" id="KW-1185">Reference proteome</keyword>
<evidence type="ECO:0000313" key="3">
    <source>
        <dbReference type="Proteomes" id="UP001265259"/>
    </source>
</evidence>
<dbReference type="RefSeq" id="WP_311694468.1">
    <property type="nucleotide sequence ID" value="NZ_JAVRHL010000013.1"/>
</dbReference>
<dbReference type="InterPro" id="IPR012337">
    <property type="entry name" value="RNaseH-like_sf"/>
</dbReference>
<proteinExistence type="predicted"/>
<evidence type="ECO:0000313" key="2">
    <source>
        <dbReference type="EMBL" id="MDT0684718.1"/>
    </source>
</evidence>
<comment type="caution">
    <text evidence="2">The sequence shown here is derived from an EMBL/GenBank/DDBJ whole genome shotgun (WGS) entry which is preliminary data.</text>
</comment>
<dbReference type="InterPro" id="IPR036397">
    <property type="entry name" value="RNaseH_sf"/>
</dbReference>
<gene>
    <name evidence="2" type="ORF">RM543_18855</name>
</gene>
<dbReference type="Proteomes" id="UP001265259">
    <property type="component" value="Unassembled WGS sequence"/>
</dbReference>
<reference evidence="2 3" key="1">
    <citation type="submission" date="2023-09" db="EMBL/GenBank/DDBJ databases">
        <authorList>
            <person name="Rey-Velasco X."/>
        </authorList>
    </citation>
    <scope>NUCLEOTIDE SEQUENCE [LARGE SCALE GENOMIC DNA]</scope>
    <source>
        <strain evidence="2 3">F158</strain>
    </source>
</reference>
<accession>A0ABU3DM95</accession>
<evidence type="ECO:0000259" key="1">
    <source>
        <dbReference type="SMART" id="SM00479"/>
    </source>
</evidence>
<name>A0ABU3DM95_9RHOB</name>
<dbReference type="InterPro" id="IPR013520">
    <property type="entry name" value="Ribonucl_H"/>
</dbReference>
<sequence>MQSAVSDEDPSRAPAERVILIDFEASGLGSGTWPIEVGLAWVEGTEIGSWSTLIRPSDTWDHAEWSEASAQLHNIPRDALEDAPDAVGVARDLLERIEGCVLVSDAPGFDGWWLSRLFDLIKAPRPRILDFDAVAAEMTTDRGLDYVYERLERTKTPHRAEGNAVRLARALLGGLKASEKADR</sequence>
<dbReference type="SUPFAM" id="SSF53098">
    <property type="entry name" value="Ribonuclease H-like"/>
    <property type="match status" value="1"/>
</dbReference>
<feature type="domain" description="Exonuclease" evidence="1">
    <location>
        <begin position="17"/>
        <end position="180"/>
    </location>
</feature>
<dbReference type="Gene3D" id="3.30.420.10">
    <property type="entry name" value="Ribonuclease H-like superfamily/Ribonuclease H"/>
    <property type="match status" value="1"/>
</dbReference>
<protein>
    <recommendedName>
        <fullName evidence="1">Exonuclease domain-containing protein</fullName>
    </recommendedName>
</protein>